<sequence length="777" mass="89727">MLKRFQTVFIKLVASYAAVVILLSLSIGAVSYAFFSNILEEEITDNNDEMIQRTANSLKQQIFDQVESLWMETAVSDEQVSRFFETPELMTAVDYYNICQQLQRTVRNNSTFLYSMDIYVKESGMVISSSQGIKYLREGELGPAEEFRDIVEKGVVTSKWIAPRLILETESRDSSEQGRSYITFLRTIPYIRSENIPFKGYLAIKVREEAVYNIICSAIQNQKCEMMIVDQSGTLMSHSNADLLFTDISQEPYIQDIIHESQPYHLESVDADGQKAIVTSVDLGSGGLRLIRKLSFTAFYEKINTLRWLIALICLVLGAAGIGISLLFIRDIYDPLKNIVNNLHHFIDKPYEQNEKNEYSLINRTLTSLSKKVVTLEGTLKENMPVIRSGVVEELLTMQEQNRMGLKKRLEVCDIQFSGQNFMAIAITIPLRTAQELDASYLEYFRFDLIRCFQETQTEFCVYGTTIRDRNMGIIVNAMQKNDEAAIKLIRKAIEYACEQHKIKPIFAMGKWVIGMEEISVSYLHAADCLKYAFLMPEKQWLSVAELSRREHSMEAIPSGLLKKYYTAIRSGNMDEVIGTVHRVTSELKQGDYSYHLCERILNEMISFLQGYILEKNIDPRQFNDQNFYVIQEQIGDIYAFQDWLIEQIRIFLQYLIQNSKIENSALIERARQYIEENLDKDISLSSVAEKLYITAPYLSKLFKEEVGINFNNYVTKKRLEMARELVLHTNASVNEITQKVGFNSSTYLIKKFKEAFGDTPVNYKKRWIIQQEQEEE</sequence>
<dbReference type="GO" id="GO:0043565">
    <property type="term" value="F:sequence-specific DNA binding"/>
    <property type="evidence" value="ECO:0007669"/>
    <property type="project" value="InterPro"/>
</dbReference>
<gene>
    <name evidence="6" type="ORF">INF28_09150</name>
</gene>
<dbReference type="AlphaFoldDB" id="A0A9D5M0Y8"/>
<dbReference type="PANTHER" id="PTHR43280:SF2">
    <property type="entry name" value="HTH-TYPE TRANSCRIPTIONAL REGULATOR EXSA"/>
    <property type="match status" value="1"/>
</dbReference>
<evidence type="ECO:0000259" key="5">
    <source>
        <dbReference type="PROSITE" id="PS01124"/>
    </source>
</evidence>
<dbReference type="SMART" id="SM00342">
    <property type="entry name" value="HTH_ARAC"/>
    <property type="match status" value="1"/>
</dbReference>
<dbReference type="Pfam" id="PF12833">
    <property type="entry name" value="HTH_18"/>
    <property type="match status" value="1"/>
</dbReference>
<keyword evidence="7" id="KW-1185">Reference proteome</keyword>
<evidence type="ECO:0000256" key="2">
    <source>
        <dbReference type="ARBA" id="ARBA00023125"/>
    </source>
</evidence>
<dbReference type="PROSITE" id="PS00041">
    <property type="entry name" value="HTH_ARAC_FAMILY_1"/>
    <property type="match status" value="1"/>
</dbReference>
<evidence type="ECO:0000256" key="1">
    <source>
        <dbReference type="ARBA" id="ARBA00023015"/>
    </source>
</evidence>
<protein>
    <submittedName>
        <fullName evidence="6">AraC family transcriptional regulator</fullName>
    </submittedName>
</protein>
<organism evidence="6 7">
    <name type="scientific">Ructibacterium gallinarum</name>
    <dbReference type="NCBI Taxonomy" id="2779355"/>
    <lineage>
        <taxon>Bacteria</taxon>
        <taxon>Bacillati</taxon>
        <taxon>Bacillota</taxon>
        <taxon>Clostridia</taxon>
        <taxon>Eubacteriales</taxon>
        <taxon>Oscillospiraceae</taxon>
        <taxon>Ructibacterium</taxon>
    </lineage>
</organism>
<dbReference type="PANTHER" id="PTHR43280">
    <property type="entry name" value="ARAC-FAMILY TRANSCRIPTIONAL REGULATOR"/>
    <property type="match status" value="1"/>
</dbReference>
<dbReference type="GO" id="GO:0003700">
    <property type="term" value="F:DNA-binding transcription factor activity"/>
    <property type="evidence" value="ECO:0007669"/>
    <property type="project" value="InterPro"/>
</dbReference>
<keyword evidence="4" id="KW-0812">Transmembrane</keyword>
<proteinExistence type="predicted"/>
<dbReference type="Gene3D" id="1.10.10.60">
    <property type="entry name" value="Homeodomain-like"/>
    <property type="match status" value="2"/>
</dbReference>
<name>A0A9D5M0Y8_9FIRM</name>
<keyword evidence="4" id="KW-0472">Membrane</keyword>
<accession>A0A9D5M0Y8</accession>
<feature type="transmembrane region" description="Helical" evidence="4">
    <location>
        <begin position="308"/>
        <end position="329"/>
    </location>
</feature>
<dbReference type="InterPro" id="IPR009057">
    <property type="entry name" value="Homeodomain-like_sf"/>
</dbReference>
<evidence type="ECO:0000256" key="4">
    <source>
        <dbReference type="SAM" id="Phobius"/>
    </source>
</evidence>
<keyword evidence="1" id="KW-0805">Transcription regulation</keyword>
<evidence type="ECO:0000313" key="7">
    <source>
        <dbReference type="Proteomes" id="UP000806542"/>
    </source>
</evidence>
<feature type="transmembrane region" description="Helical" evidence="4">
    <location>
        <begin position="12"/>
        <end position="35"/>
    </location>
</feature>
<reference evidence="6" key="1">
    <citation type="submission" date="2020-10" db="EMBL/GenBank/DDBJ databases">
        <title>ChiBAC.</title>
        <authorList>
            <person name="Zenner C."/>
            <person name="Hitch T.C.A."/>
            <person name="Clavel T."/>
        </authorList>
    </citation>
    <scope>NUCLEOTIDE SEQUENCE</scope>
    <source>
        <strain evidence="6">DSM 107454</strain>
    </source>
</reference>
<feature type="domain" description="HTH araC/xylS-type" evidence="5">
    <location>
        <begin position="669"/>
        <end position="767"/>
    </location>
</feature>
<dbReference type="InterPro" id="IPR018060">
    <property type="entry name" value="HTH_AraC"/>
</dbReference>
<dbReference type="RefSeq" id="WP_226393181.1">
    <property type="nucleotide sequence ID" value="NZ_JADCKB010000019.1"/>
</dbReference>
<keyword evidence="4" id="KW-1133">Transmembrane helix</keyword>
<dbReference type="EMBL" id="JADCKB010000019">
    <property type="protein sequence ID" value="MBE5040627.1"/>
    <property type="molecule type" value="Genomic_DNA"/>
</dbReference>
<evidence type="ECO:0000256" key="3">
    <source>
        <dbReference type="ARBA" id="ARBA00023163"/>
    </source>
</evidence>
<keyword evidence="3" id="KW-0804">Transcription</keyword>
<keyword evidence="2" id="KW-0238">DNA-binding</keyword>
<dbReference type="InterPro" id="IPR018062">
    <property type="entry name" value="HTH_AraC-typ_CS"/>
</dbReference>
<comment type="caution">
    <text evidence="6">The sequence shown here is derived from an EMBL/GenBank/DDBJ whole genome shotgun (WGS) entry which is preliminary data.</text>
</comment>
<dbReference type="PROSITE" id="PS01124">
    <property type="entry name" value="HTH_ARAC_FAMILY_2"/>
    <property type="match status" value="1"/>
</dbReference>
<dbReference type="SUPFAM" id="SSF46689">
    <property type="entry name" value="Homeodomain-like"/>
    <property type="match status" value="2"/>
</dbReference>
<dbReference type="Proteomes" id="UP000806542">
    <property type="component" value="Unassembled WGS sequence"/>
</dbReference>
<evidence type="ECO:0000313" key="6">
    <source>
        <dbReference type="EMBL" id="MBE5040627.1"/>
    </source>
</evidence>